<feature type="transmembrane region" description="Helical" evidence="1">
    <location>
        <begin position="35"/>
        <end position="57"/>
    </location>
</feature>
<dbReference type="PANTHER" id="PTHR37309:SF1">
    <property type="entry name" value="SLR0284 PROTEIN"/>
    <property type="match status" value="1"/>
</dbReference>
<dbReference type="AlphaFoldDB" id="A0AAT9LDN0"/>
<accession>A0AAT9LDN0</accession>
<reference evidence="2" key="1">
    <citation type="submission" date="2020-10" db="EMBL/GenBank/DDBJ databases">
        <authorList>
            <person name="Kadnikov V."/>
            <person name="Beletsky A.V."/>
            <person name="Mardanov A.V."/>
            <person name="Karnachuk O.V."/>
            <person name="Ravin N.V."/>
        </authorList>
    </citation>
    <scope>NUCLEOTIDE SEQUENCE</scope>
    <source>
        <strain evidence="2">Bu02</strain>
    </source>
</reference>
<name>A0AAT9LDN0_9FIRM</name>
<dbReference type="KEGG" id="fcz:IMF26_05495"/>
<organism evidence="2">
    <name type="scientific">Candidatus Fermentithermobacillus carboniphilus</name>
    <dbReference type="NCBI Taxonomy" id="3085328"/>
    <lineage>
        <taxon>Bacteria</taxon>
        <taxon>Bacillati</taxon>
        <taxon>Bacillota</taxon>
        <taxon>Candidatus Fermentithermobacillia</taxon>
        <taxon>Candidatus Fermentithermobacillales</taxon>
        <taxon>Candidatus Fermentithermobacillaceae</taxon>
        <taxon>Candidatus Fermentithermobacillus</taxon>
    </lineage>
</organism>
<dbReference type="Pfam" id="PF04020">
    <property type="entry name" value="Phage_holin_4_2"/>
    <property type="match status" value="1"/>
</dbReference>
<keyword evidence="1" id="KW-0812">Transmembrane</keyword>
<keyword evidence="1" id="KW-0472">Membrane</keyword>
<dbReference type="EMBL" id="CP062796">
    <property type="protein sequence ID" value="QUL99491.1"/>
    <property type="molecule type" value="Genomic_DNA"/>
</dbReference>
<feature type="transmembrane region" description="Helical" evidence="1">
    <location>
        <begin position="69"/>
        <end position="86"/>
    </location>
</feature>
<proteinExistence type="predicted"/>
<evidence type="ECO:0000256" key="1">
    <source>
        <dbReference type="SAM" id="Phobius"/>
    </source>
</evidence>
<dbReference type="PANTHER" id="PTHR37309">
    <property type="entry name" value="SLR0284 PROTEIN"/>
    <property type="match status" value="1"/>
</dbReference>
<sequence>MNNRNNTWIGVIVRFVVSAIVLLILGLVLPGFSVFGFANALIAAVVIAALGWAVEAILGERVSPQSRGLVGFIVAAVVIYVAQFLVPGMRVSILGALLASLVIGIIDAFVPTVIR</sequence>
<reference evidence="2" key="2">
    <citation type="journal article" date="2023" name="Biology">
        <title>Prokaryotic Life Associated with Coal-Fire Gas Vents Revealed by Metagenomics.</title>
        <authorList>
            <person name="Kadnikov V.V."/>
            <person name="Mardanov A.V."/>
            <person name="Beletsky A.V."/>
            <person name="Karnachuk O.V."/>
            <person name="Ravin N.V."/>
        </authorList>
    </citation>
    <scope>NUCLEOTIDE SEQUENCE</scope>
    <source>
        <strain evidence="2">Bu02</strain>
    </source>
</reference>
<feature type="transmembrane region" description="Helical" evidence="1">
    <location>
        <begin position="7"/>
        <end position="29"/>
    </location>
</feature>
<keyword evidence="1" id="KW-1133">Transmembrane helix</keyword>
<dbReference type="InterPro" id="IPR007165">
    <property type="entry name" value="Phage_holin_4_2"/>
</dbReference>
<protein>
    <submittedName>
        <fullName evidence="2">Phage holin family protein</fullName>
    </submittedName>
</protein>
<feature type="transmembrane region" description="Helical" evidence="1">
    <location>
        <begin position="92"/>
        <end position="114"/>
    </location>
</feature>
<evidence type="ECO:0000313" key="2">
    <source>
        <dbReference type="EMBL" id="QUL99491.1"/>
    </source>
</evidence>
<gene>
    <name evidence="2" type="ORF">IMF26_05495</name>
</gene>